<dbReference type="OrthoDB" id="7698392at2759"/>
<dbReference type="InterPro" id="IPR043502">
    <property type="entry name" value="DNA/RNA_pol_sf"/>
</dbReference>
<evidence type="ECO:0000256" key="1">
    <source>
        <dbReference type="SAM" id="MobiDB-lite"/>
    </source>
</evidence>
<feature type="compositionally biased region" description="Polar residues" evidence="1">
    <location>
        <begin position="198"/>
        <end position="214"/>
    </location>
</feature>
<feature type="compositionally biased region" description="Low complexity" evidence="1">
    <location>
        <begin position="183"/>
        <end position="197"/>
    </location>
</feature>
<feature type="region of interest" description="Disordered" evidence="1">
    <location>
        <begin position="154"/>
        <end position="214"/>
    </location>
</feature>
<comment type="caution">
    <text evidence="2">The sequence shown here is derived from an EMBL/GenBank/DDBJ whole genome shotgun (WGS) entry which is preliminary data.</text>
</comment>
<organism evidence="2 3">
    <name type="scientific">Rhizopus oryzae</name>
    <name type="common">Mucormycosis agent</name>
    <name type="synonym">Rhizopus arrhizus var. delemar</name>
    <dbReference type="NCBI Taxonomy" id="64495"/>
    <lineage>
        <taxon>Eukaryota</taxon>
        <taxon>Fungi</taxon>
        <taxon>Fungi incertae sedis</taxon>
        <taxon>Mucoromycota</taxon>
        <taxon>Mucoromycotina</taxon>
        <taxon>Mucoromycetes</taxon>
        <taxon>Mucorales</taxon>
        <taxon>Mucorineae</taxon>
        <taxon>Rhizopodaceae</taxon>
        <taxon>Rhizopus</taxon>
    </lineage>
</organism>
<dbReference type="Proteomes" id="UP000716291">
    <property type="component" value="Unassembled WGS sequence"/>
</dbReference>
<evidence type="ECO:0000313" key="3">
    <source>
        <dbReference type="Proteomes" id="UP000716291"/>
    </source>
</evidence>
<evidence type="ECO:0000313" key="2">
    <source>
        <dbReference type="EMBL" id="KAG1299432.1"/>
    </source>
</evidence>
<dbReference type="Gene3D" id="3.10.10.10">
    <property type="entry name" value="HIV Type 1 Reverse Transcriptase, subunit A, domain 1"/>
    <property type="match status" value="1"/>
</dbReference>
<accession>A0A9P6WWH6</accession>
<sequence length="354" mass="40463">MVQNHPYITEDFFKRLLDENQLRRYLFERPKNTLRQYDPPKLNNVQLSPSAKLVDIQLAHIQYRLSGITRPLDRHTYRLLQGNWDLPTLQQQSRDIVVAMYEHLSDIASHITTLRTQNVYRGIPRRVEAPPKSDDNLLLDTTAMVEHIKLQRAVQQATQLQSNRKRNNGPRSKRSAFGNTNQPTHSSPSSAESDPVSQATHQSSSWDFQQRTHQQENQLVEAGGRLSLFAPAWSSSSGFSLHPWILNILQNGYQIPLVSPPPLRLSPAYQPSPRSISNSISTSQVIDQELSTLLDRRTIEPVQSSNTPSFLSNLFIILKKDGGLHPVLNLKQLNQYLSTQHFKMETMKTITHLQ</sequence>
<dbReference type="AlphaFoldDB" id="A0A9P6WWH6"/>
<gene>
    <name evidence="2" type="ORF">G6F64_012850</name>
</gene>
<keyword evidence="3" id="KW-1185">Reference proteome</keyword>
<feature type="compositionally biased region" description="Basic residues" evidence="1">
    <location>
        <begin position="163"/>
        <end position="174"/>
    </location>
</feature>
<dbReference type="EMBL" id="JAANQT010004353">
    <property type="protein sequence ID" value="KAG1299432.1"/>
    <property type="molecule type" value="Genomic_DNA"/>
</dbReference>
<proteinExistence type="predicted"/>
<protein>
    <submittedName>
        <fullName evidence="2">Uncharacterized protein</fullName>
    </submittedName>
</protein>
<name>A0A9P6WWH6_RHIOR</name>
<dbReference type="SUPFAM" id="SSF56672">
    <property type="entry name" value="DNA/RNA polymerases"/>
    <property type="match status" value="1"/>
</dbReference>
<reference evidence="2" key="1">
    <citation type="journal article" date="2020" name="Microb. Genom.">
        <title>Genetic diversity of clinical and environmental Mucorales isolates obtained from an investigation of mucormycosis cases among solid organ transplant recipients.</title>
        <authorList>
            <person name="Nguyen M.H."/>
            <person name="Kaul D."/>
            <person name="Muto C."/>
            <person name="Cheng S.J."/>
            <person name="Richter R.A."/>
            <person name="Bruno V.M."/>
            <person name="Liu G."/>
            <person name="Beyhan S."/>
            <person name="Sundermann A.J."/>
            <person name="Mounaud S."/>
            <person name="Pasculle A.W."/>
            <person name="Nierman W.C."/>
            <person name="Driscoll E."/>
            <person name="Cumbie R."/>
            <person name="Clancy C.J."/>
            <person name="Dupont C.L."/>
        </authorList>
    </citation>
    <scope>NUCLEOTIDE SEQUENCE</scope>
    <source>
        <strain evidence="2">GL11</strain>
    </source>
</reference>